<dbReference type="InterPro" id="IPR025164">
    <property type="entry name" value="Toastrack_DUF4097"/>
</dbReference>
<keyword evidence="1" id="KW-0732">Signal</keyword>
<dbReference type="Pfam" id="PF13349">
    <property type="entry name" value="DUF4097"/>
    <property type="match status" value="1"/>
</dbReference>
<accession>A0A109FQY7</accession>
<comment type="caution">
    <text evidence="3">The sequence shown here is derived from an EMBL/GenBank/DDBJ whole genome shotgun (WGS) entry which is preliminary data.</text>
</comment>
<dbReference type="Proteomes" id="UP000065797">
    <property type="component" value="Unassembled WGS sequence"/>
</dbReference>
<proteinExistence type="predicted"/>
<name>A0A109FQY7_BACMY</name>
<reference evidence="3 4" key="1">
    <citation type="submission" date="2016-01" db="EMBL/GenBank/DDBJ databases">
        <authorList>
            <person name="McClelland M."/>
            <person name="Jain A."/>
            <person name="Saraogi P."/>
            <person name="Mendelson R."/>
            <person name="Westerman R."/>
            <person name="SanMiguel P."/>
            <person name="Csonka L."/>
        </authorList>
    </citation>
    <scope>NUCLEOTIDE SEQUENCE [LARGE SCALE GENOMIC DNA]</scope>
    <source>
        <strain evidence="3 4">PE8-15</strain>
    </source>
</reference>
<dbReference type="PROSITE" id="PS51257">
    <property type="entry name" value="PROKAR_LIPOPROTEIN"/>
    <property type="match status" value="1"/>
</dbReference>
<feature type="domain" description="DUF4097" evidence="2">
    <location>
        <begin position="53"/>
        <end position="268"/>
    </location>
</feature>
<evidence type="ECO:0000259" key="2">
    <source>
        <dbReference type="Pfam" id="PF13349"/>
    </source>
</evidence>
<dbReference type="RefSeq" id="WP_060752212.1">
    <property type="nucleotide sequence ID" value="NZ_LRPH01000119.1"/>
</dbReference>
<sequence>MKKVFKNVLPVTVVVSSVLIFTSACTNDASSDKKNSSIKYEEKSYSIEADKISQISLAAMDRSVDVLKSNDNEIHITYFDNDKESYAINVSDEKSLIMQANTDKELKDYVGLNSDKTHRNIKISVPRGIESGIKIKTSKGDINLSEVNISGTIDAITSNGKIKASNVEIEKRFKLETKNDDINLSNVKVKGSVDATVSNGNLDIEKVAIEDTLKLKSKNGGINGTIVGSYDVFSILSQASKGKNNLPENKSGGDKKLDVNANNGDIDLKFVR</sequence>
<feature type="chain" id="PRO_5038412811" description="DUF4097 domain-containing protein" evidence="1">
    <location>
        <begin position="27"/>
        <end position="272"/>
    </location>
</feature>
<gene>
    <name evidence="3" type="ORF">AWW70_27970</name>
</gene>
<feature type="signal peptide" evidence="1">
    <location>
        <begin position="1"/>
        <end position="26"/>
    </location>
</feature>
<evidence type="ECO:0000313" key="4">
    <source>
        <dbReference type="Proteomes" id="UP000065797"/>
    </source>
</evidence>
<organism evidence="3 4">
    <name type="scientific">Bacillus mycoides</name>
    <dbReference type="NCBI Taxonomy" id="1405"/>
    <lineage>
        <taxon>Bacteria</taxon>
        <taxon>Bacillati</taxon>
        <taxon>Bacillota</taxon>
        <taxon>Bacilli</taxon>
        <taxon>Bacillales</taxon>
        <taxon>Bacillaceae</taxon>
        <taxon>Bacillus</taxon>
        <taxon>Bacillus cereus group</taxon>
    </lineage>
</organism>
<evidence type="ECO:0000313" key="3">
    <source>
        <dbReference type="EMBL" id="KWU53196.1"/>
    </source>
</evidence>
<protein>
    <recommendedName>
        <fullName evidence="2">DUF4097 domain-containing protein</fullName>
    </recommendedName>
</protein>
<evidence type="ECO:0000256" key="1">
    <source>
        <dbReference type="SAM" id="SignalP"/>
    </source>
</evidence>
<dbReference type="AlphaFoldDB" id="A0A109FQY7"/>
<dbReference type="EMBL" id="LRPH01000119">
    <property type="protein sequence ID" value="KWU53196.1"/>
    <property type="molecule type" value="Genomic_DNA"/>
</dbReference>